<evidence type="ECO:0000259" key="4">
    <source>
        <dbReference type="PROSITE" id="PS50011"/>
    </source>
</evidence>
<feature type="region of interest" description="Disordered" evidence="3">
    <location>
        <begin position="300"/>
        <end position="329"/>
    </location>
</feature>
<dbReference type="PROSITE" id="PS00108">
    <property type="entry name" value="PROTEIN_KINASE_ST"/>
    <property type="match status" value="1"/>
</dbReference>
<name>A0A7S2IFE4_9EUKA</name>
<proteinExistence type="predicted"/>
<evidence type="ECO:0000313" key="5">
    <source>
        <dbReference type="EMBL" id="CAD9517272.1"/>
    </source>
</evidence>
<dbReference type="PROSITE" id="PS50011">
    <property type="entry name" value="PROTEIN_KINASE_DOM"/>
    <property type="match status" value="1"/>
</dbReference>
<dbReference type="Pfam" id="PF00069">
    <property type="entry name" value="Pkinase"/>
    <property type="match status" value="1"/>
</dbReference>
<dbReference type="GO" id="GO:0005524">
    <property type="term" value="F:ATP binding"/>
    <property type="evidence" value="ECO:0007669"/>
    <property type="project" value="UniProtKB-KW"/>
</dbReference>
<dbReference type="SUPFAM" id="SSF56112">
    <property type="entry name" value="Protein kinase-like (PK-like)"/>
    <property type="match status" value="1"/>
</dbReference>
<dbReference type="InterPro" id="IPR000719">
    <property type="entry name" value="Prot_kinase_dom"/>
</dbReference>
<dbReference type="EMBL" id="HBGU01061515">
    <property type="protein sequence ID" value="CAD9517272.1"/>
    <property type="molecule type" value="Transcribed_RNA"/>
</dbReference>
<dbReference type="PANTHER" id="PTHR24346:SF30">
    <property type="entry name" value="MATERNAL EMBRYONIC LEUCINE ZIPPER KINASE"/>
    <property type="match status" value="1"/>
</dbReference>
<dbReference type="AlphaFoldDB" id="A0A7S2IFE4"/>
<dbReference type="SMART" id="SM00220">
    <property type="entry name" value="S_TKc"/>
    <property type="match status" value="1"/>
</dbReference>
<feature type="domain" description="Protein kinase" evidence="4">
    <location>
        <begin position="9"/>
        <end position="294"/>
    </location>
</feature>
<sequence length="403" mass="45342">MSISAKYEINWQKKYGEGAYGATYAAKNKETGEEVAVKKIDMTKMAERAILKEVGLLEQLKHPNIIEIRDHGRGEGSARHDYLIYMECASGGELYEQVIKRGIANTMPELLARGLFTQMLKAVRYCHSYGVAHRDIKPENVLLDKANVIKLIDFGLAHSYPRADDKSIDRSEQLYDVCGSHSYAAPEVLAANKRLGHGYDGFACDAWSLGVTLFCLVAGFLPLERASDRDWRYCKLRDEQATDPSASTTAIVHRWYSRPCAYLSAEMIDLLDKLLLIDPKKRISLDDAVDHPWVRELKLEPPPVSADSSEERKRSAEAALAIDDDDDDDSYERPVYRSVRYVPRDPTDAHNVHDGMVDEEVEDMPLYLSARVPIEETGMGVPTMARQHGNINLLLGEETGFMD</sequence>
<dbReference type="InterPro" id="IPR008271">
    <property type="entry name" value="Ser/Thr_kinase_AS"/>
</dbReference>
<dbReference type="FunFam" id="1.10.510.10:FF:000571">
    <property type="entry name" value="Maternal embryonic leucine zipper kinase"/>
    <property type="match status" value="1"/>
</dbReference>
<dbReference type="PANTHER" id="PTHR24346">
    <property type="entry name" value="MAP/MICROTUBULE AFFINITY-REGULATING KINASE"/>
    <property type="match status" value="1"/>
</dbReference>
<dbReference type="InterPro" id="IPR011009">
    <property type="entry name" value="Kinase-like_dom_sf"/>
</dbReference>
<accession>A0A7S2IFE4</accession>
<protein>
    <recommendedName>
        <fullName evidence="4">Protein kinase domain-containing protein</fullName>
    </recommendedName>
</protein>
<evidence type="ECO:0000256" key="3">
    <source>
        <dbReference type="SAM" id="MobiDB-lite"/>
    </source>
</evidence>
<reference evidence="5" key="1">
    <citation type="submission" date="2021-01" db="EMBL/GenBank/DDBJ databases">
        <authorList>
            <person name="Corre E."/>
            <person name="Pelletier E."/>
            <person name="Niang G."/>
            <person name="Scheremetjew M."/>
            <person name="Finn R."/>
            <person name="Kale V."/>
            <person name="Holt S."/>
            <person name="Cochrane G."/>
            <person name="Meng A."/>
            <person name="Brown T."/>
            <person name="Cohen L."/>
        </authorList>
    </citation>
    <scope>NUCLEOTIDE SEQUENCE</scope>
    <source>
        <strain evidence="5">UTEX LB 985</strain>
    </source>
</reference>
<evidence type="ECO:0000256" key="2">
    <source>
        <dbReference type="ARBA" id="ARBA00022840"/>
    </source>
</evidence>
<gene>
    <name evidence="5" type="ORF">CBRE1094_LOCUS33455</name>
</gene>
<keyword evidence="1" id="KW-0547">Nucleotide-binding</keyword>
<dbReference type="GO" id="GO:0004674">
    <property type="term" value="F:protein serine/threonine kinase activity"/>
    <property type="evidence" value="ECO:0007669"/>
    <property type="project" value="TreeGrafter"/>
</dbReference>
<dbReference type="Gene3D" id="1.10.510.10">
    <property type="entry name" value="Transferase(Phosphotransferase) domain 1"/>
    <property type="match status" value="1"/>
</dbReference>
<organism evidence="5">
    <name type="scientific">Haptolina brevifila</name>
    <dbReference type="NCBI Taxonomy" id="156173"/>
    <lineage>
        <taxon>Eukaryota</taxon>
        <taxon>Haptista</taxon>
        <taxon>Haptophyta</taxon>
        <taxon>Prymnesiophyceae</taxon>
        <taxon>Prymnesiales</taxon>
        <taxon>Prymnesiaceae</taxon>
        <taxon>Haptolina</taxon>
    </lineage>
</organism>
<evidence type="ECO:0000256" key="1">
    <source>
        <dbReference type="ARBA" id="ARBA00022741"/>
    </source>
</evidence>
<keyword evidence="2" id="KW-0067">ATP-binding</keyword>
<dbReference type="GO" id="GO:0005737">
    <property type="term" value="C:cytoplasm"/>
    <property type="evidence" value="ECO:0007669"/>
    <property type="project" value="TreeGrafter"/>
</dbReference>
<dbReference type="GO" id="GO:0035556">
    <property type="term" value="P:intracellular signal transduction"/>
    <property type="evidence" value="ECO:0007669"/>
    <property type="project" value="TreeGrafter"/>
</dbReference>